<protein>
    <recommendedName>
        <fullName evidence="3">Endonuclease/exonuclease/phosphatase domain-containing protein</fullName>
    </recommendedName>
</protein>
<name>A0A2J7QX69_9NEOP</name>
<dbReference type="EMBL" id="NEVH01009391">
    <property type="protein sequence ID" value="PNF33179.1"/>
    <property type="molecule type" value="Genomic_DNA"/>
</dbReference>
<feature type="non-terminal residue" evidence="1">
    <location>
        <position position="1"/>
    </location>
</feature>
<proteinExistence type="predicted"/>
<keyword evidence="2" id="KW-1185">Reference proteome</keyword>
<dbReference type="Proteomes" id="UP000235965">
    <property type="component" value="Unassembled WGS sequence"/>
</dbReference>
<sequence>VLGVSEVRWKGQGEIRSGDYTVYYSGGERAERVVAKVVHKSVVRSVVKKIVCNDRIIALKLKAEYEDDEVEKVYDMTEEILQEDGRSDTNSIILGDWNSTVGDELYQNILLDHMD</sequence>
<comment type="caution">
    <text evidence="1">The sequence shown here is derived from an EMBL/GenBank/DDBJ whole genome shotgun (WGS) entry which is preliminary data.</text>
</comment>
<gene>
    <name evidence="1" type="ORF">B7P43_G13293</name>
</gene>
<evidence type="ECO:0008006" key="3">
    <source>
        <dbReference type="Google" id="ProtNLM"/>
    </source>
</evidence>
<reference evidence="1 2" key="1">
    <citation type="submission" date="2017-12" db="EMBL/GenBank/DDBJ databases">
        <title>Hemimetabolous genomes reveal molecular basis of termite eusociality.</title>
        <authorList>
            <person name="Harrison M.C."/>
            <person name="Jongepier E."/>
            <person name="Robertson H.M."/>
            <person name="Arning N."/>
            <person name="Bitard-Feildel T."/>
            <person name="Chao H."/>
            <person name="Childers C.P."/>
            <person name="Dinh H."/>
            <person name="Doddapaneni H."/>
            <person name="Dugan S."/>
            <person name="Gowin J."/>
            <person name="Greiner C."/>
            <person name="Han Y."/>
            <person name="Hu H."/>
            <person name="Hughes D.S.T."/>
            <person name="Huylmans A.-K."/>
            <person name="Kemena C."/>
            <person name="Kremer L.P.M."/>
            <person name="Lee S.L."/>
            <person name="Lopez-Ezquerra A."/>
            <person name="Mallet L."/>
            <person name="Monroy-Kuhn J.M."/>
            <person name="Moser A."/>
            <person name="Murali S.C."/>
            <person name="Muzny D.M."/>
            <person name="Otani S."/>
            <person name="Piulachs M.-D."/>
            <person name="Poelchau M."/>
            <person name="Qu J."/>
            <person name="Schaub F."/>
            <person name="Wada-Katsumata A."/>
            <person name="Worley K.C."/>
            <person name="Xie Q."/>
            <person name="Ylla G."/>
            <person name="Poulsen M."/>
            <person name="Gibbs R.A."/>
            <person name="Schal C."/>
            <person name="Richards S."/>
            <person name="Belles X."/>
            <person name="Korb J."/>
            <person name="Bornberg-Bauer E."/>
        </authorList>
    </citation>
    <scope>NUCLEOTIDE SEQUENCE [LARGE SCALE GENOMIC DNA]</scope>
    <source>
        <tissue evidence="1">Whole body</tissue>
    </source>
</reference>
<dbReference type="AlphaFoldDB" id="A0A2J7QX69"/>
<accession>A0A2J7QX69</accession>
<evidence type="ECO:0000313" key="1">
    <source>
        <dbReference type="EMBL" id="PNF33179.1"/>
    </source>
</evidence>
<dbReference type="InParanoid" id="A0A2J7QX69"/>
<organism evidence="1 2">
    <name type="scientific">Cryptotermes secundus</name>
    <dbReference type="NCBI Taxonomy" id="105785"/>
    <lineage>
        <taxon>Eukaryota</taxon>
        <taxon>Metazoa</taxon>
        <taxon>Ecdysozoa</taxon>
        <taxon>Arthropoda</taxon>
        <taxon>Hexapoda</taxon>
        <taxon>Insecta</taxon>
        <taxon>Pterygota</taxon>
        <taxon>Neoptera</taxon>
        <taxon>Polyneoptera</taxon>
        <taxon>Dictyoptera</taxon>
        <taxon>Blattodea</taxon>
        <taxon>Blattoidea</taxon>
        <taxon>Termitoidae</taxon>
        <taxon>Kalotermitidae</taxon>
        <taxon>Cryptotermitinae</taxon>
        <taxon>Cryptotermes</taxon>
    </lineage>
</organism>
<evidence type="ECO:0000313" key="2">
    <source>
        <dbReference type="Proteomes" id="UP000235965"/>
    </source>
</evidence>